<feature type="transmembrane region" description="Helical" evidence="8">
    <location>
        <begin position="286"/>
        <end position="306"/>
    </location>
</feature>
<evidence type="ECO:0000256" key="1">
    <source>
        <dbReference type="ARBA" id="ARBA00004141"/>
    </source>
</evidence>
<proteinExistence type="inferred from homology"/>
<evidence type="ECO:0000256" key="5">
    <source>
        <dbReference type="ARBA" id="ARBA00023136"/>
    </source>
</evidence>
<evidence type="ECO:0000256" key="2">
    <source>
        <dbReference type="ARBA" id="ARBA00007018"/>
    </source>
</evidence>
<feature type="compositionally biased region" description="Basic residues" evidence="7">
    <location>
        <begin position="1"/>
        <end position="10"/>
    </location>
</feature>
<feature type="transmembrane region" description="Helical" evidence="8">
    <location>
        <begin position="247"/>
        <end position="266"/>
    </location>
</feature>
<dbReference type="GO" id="GO:0038023">
    <property type="term" value="F:signaling receptor activity"/>
    <property type="evidence" value="ECO:0007669"/>
    <property type="project" value="TreeGrafter"/>
</dbReference>
<protein>
    <submittedName>
        <fullName evidence="9">Uncharacterized protein</fullName>
    </submittedName>
</protein>
<comment type="caution">
    <text evidence="9">The sequence shown here is derived from an EMBL/GenBank/DDBJ whole genome shotgun (WGS) entry which is preliminary data.</text>
</comment>
<feature type="transmembrane region" description="Helical" evidence="8">
    <location>
        <begin position="82"/>
        <end position="103"/>
    </location>
</feature>
<feature type="transmembrane region" description="Helical" evidence="8">
    <location>
        <begin position="213"/>
        <end position="235"/>
    </location>
</feature>
<gene>
    <name evidence="9" type="ORF">GJ744_002845</name>
</gene>
<feature type="binding site" evidence="6">
    <location>
        <position position="288"/>
    </location>
    <ligand>
        <name>Zn(2+)</name>
        <dbReference type="ChEBI" id="CHEBI:29105"/>
    </ligand>
</feature>
<dbReference type="GO" id="GO:0046872">
    <property type="term" value="F:metal ion binding"/>
    <property type="evidence" value="ECO:0007669"/>
    <property type="project" value="UniProtKB-KW"/>
</dbReference>
<name>A0A8H7AF61_9EURO</name>
<dbReference type="InterPro" id="IPR004254">
    <property type="entry name" value="AdipoR/HlyIII-related"/>
</dbReference>
<keyword evidence="10" id="KW-1185">Reference proteome</keyword>
<keyword evidence="6" id="KW-0862">Zinc</keyword>
<feature type="transmembrane region" description="Helical" evidence="8">
    <location>
        <begin position="150"/>
        <end position="170"/>
    </location>
</feature>
<dbReference type="PANTHER" id="PTHR20855">
    <property type="entry name" value="ADIPOR/PROGESTIN RECEPTOR-RELATED"/>
    <property type="match status" value="1"/>
</dbReference>
<keyword evidence="6" id="KW-0479">Metal-binding</keyword>
<reference evidence="9" key="1">
    <citation type="submission" date="2020-02" db="EMBL/GenBank/DDBJ databases">
        <authorList>
            <person name="Palmer J.M."/>
        </authorList>
    </citation>
    <scope>NUCLEOTIDE SEQUENCE</scope>
    <source>
        <strain evidence="9">EPUS1.4</strain>
        <tissue evidence="9">Thallus</tissue>
    </source>
</reference>
<feature type="binding site" evidence="6">
    <location>
        <position position="136"/>
    </location>
    <ligand>
        <name>Zn(2+)</name>
        <dbReference type="ChEBI" id="CHEBI:29105"/>
    </ligand>
</feature>
<feature type="compositionally biased region" description="Polar residues" evidence="7">
    <location>
        <begin position="13"/>
        <end position="25"/>
    </location>
</feature>
<feature type="binding site" evidence="6">
    <location>
        <position position="284"/>
    </location>
    <ligand>
        <name>Zn(2+)</name>
        <dbReference type="ChEBI" id="CHEBI:29105"/>
    </ligand>
</feature>
<keyword evidence="4 8" id="KW-1133">Transmembrane helix</keyword>
<evidence type="ECO:0000256" key="3">
    <source>
        <dbReference type="ARBA" id="ARBA00022692"/>
    </source>
</evidence>
<sequence length="319" mass="36446">MLDLRMRRRGSPQVGSTKPNAGISDDSTLLQKATTRVLLLYDELPEWAKDNEYILSGWRPETNSYWECLRSMAYIHNETGNIYTHFFAALWMIVLGSWWSGYAKERYPATDSDDAIVFFLFFFGGTVCYLLSTAYHVFGNHSHATHLFFLKLDFLGILTVTAGCFPPGLWYTFPCASRQLRFRWMTVDLTAQLCACLLALFSKSFQAPKMRILRVTVFSIMASSAFYPIIIKIFQVGWSRANAEYGASLYGLTILIYLCSVATYVLRVTEAWKPGYFDTWGQSHQIFHVGMAIGLTVHFLAFFRAVNQFYAVKHGQCPD</sequence>
<accession>A0A8H7AF61</accession>
<evidence type="ECO:0000256" key="4">
    <source>
        <dbReference type="ARBA" id="ARBA00022989"/>
    </source>
</evidence>
<dbReference type="Proteomes" id="UP000606974">
    <property type="component" value="Unassembled WGS sequence"/>
</dbReference>
<dbReference type="PANTHER" id="PTHR20855:SF52">
    <property type="entry name" value="ADIPONECTIN RECEPTOR PROTEIN"/>
    <property type="match status" value="1"/>
</dbReference>
<organism evidence="9 10">
    <name type="scientific">Endocarpon pusillum</name>
    <dbReference type="NCBI Taxonomy" id="364733"/>
    <lineage>
        <taxon>Eukaryota</taxon>
        <taxon>Fungi</taxon>
        <taxon>Dikarya</taxon>
        <taxon>Ascomycota</taxon>
        <taxon>Pezizomycotina</taxon>
        <taxon>Eurotiomycetes</taxon>
        <taxon>Chaetothyriomycetidae</taxon>
        <taxon>Verrucariales</taxon>
        <taxon>Verrucariaceae</taxon>
        <taxon>Endocarpon</taxon>
    </lineage>
</organism>
<evidence type="ECO:0000256" key="8">
    <source>
        <dbReference type="SAM" id="Phobius"/>
    </source>
</evidence>
<keyword evidence="3 8" id="KW-0812">Transmembrane</keyword>
<dbReference type="Pfam" id="PF03006">
    <property type="entry name" value="HlyIII"/>
    <property type="match status" value="1"/>
</dbReference>
<evidence type="ECO:0000256" key="6">
    <source>
        <dbReference type="PIRSR" id="PIRSR604254-1"/>
    </source>
</evidence>
<keyword evidence="5 8" id="KW-0472">Membrane</keyword>
<comment type="subcellular location">
    <subcellularLocation>
        <location evidence="1">Membrane</location>
        <topology evidence="1">Multi-pass membrane protein</topology>
    </subcellularLocation>
</comment>
<evidence type="ECO:0000313" key="10">
    <source>
        <dbReference type="Proteomes" id="UP000606974"/>
    </source>
</evidence>
<evidence type="ECO:0000313" key="9">
    <source>
        <dbReference type="EMBL" id="KAF7504080.1"/>
    </source>
</evidence>
<feature type="transmembrane region" description="Helical" evidence="8">
    <location>
        <begin position="115"/>
        <end position="138"/>
    </location>
</feature>
<dbReference type="GO" id="GO:0016020">
    <property type="term" value="C:membrane"/>
    <property type="evidence" value="ECO:0007669"/>
    <property type="project" value="UniProtKB-SubCell"/>
</dbReference>
<dbReference type="EMBL" id="JAACFV010000150">
    <property type="protein sequence ID" value="KAF7504080.1"/>
    <property type="molecule type" value="Genomic_DNA"/>
</dbReference>
<dbReference type="OrthoDB" id="529367at2759"/>
<evidence type="ECO:0000256" key="7">
    <source>
        <dbReference type="SAM" id="MobiDB-lite"/>
    </source>
</evidence>
<dbReference type="AlphaFoldDB" id="A0A8H7AF61"/>
<feature type="region of interest" description="Disordered" evidence="7">
    <location>
        <begin position="1"/>
        <end position="25"/>
    </location>
</feature>
<comment type="similarity">
    <text evidence="2">Belongs to the ADIPOR family.</text>
</comment>